<dbReference type="EMBL" id="CP030759">
    <property type="protein sequence ID" value="AXA37313.1"/>
    <property type="molecule type" value="Genomic_DNA"/>
</dbReference>
<organism evidence="2 3">
    <name type="scientific">Sumerlaea chitinivorans</name>
    <dbReference type="NCBI Taxonomy" id="2250252"/>
    <lineage>
        <taxon>Bacteria</taxon>
        <taxon>Candidatus Sumerlaeota</taxon>
        <taxon>Candidatus Sumerlaeia</taxon>
        <taxon>Candidatus Sumerlaeales</taxon>
        <taxon>Candidatus Sumerlaeaceae</taxon>
        <taxon>Candidatus Sumerlaea</taxon>
    </lineage>
</organism>
<sequence>MSDFEDWQLGDQIRVCSGLVHLDRFLSKREESSLPRATQLTKLETPHSLRHGVPHPNLR</sequence>
<dbReference type="KEGG" id="schv:BRCON_2571"/>
<proteinExistence type="predicted"/>
<name>A0A2Z4YA50_SUMC1</name>
<accession>A0A2Z4YA50</accession>
<dbReference type="Proteomes" id="UP000262583">
    <property type="component" value="Chromosome"/>
</dbReference>
<gene>
    <name evidence="2" type="ORF">BRCON_2571</name>
</gene>
<evidence type="ECO:0000313" key="2">
    <source>
        <dbReference type="EMBL" id="AXA37313.1"/>
    </source>
</evidence>
<evidence type="ECO:0000313" key="3">
    <source>
        <dbReference type="Proteomes" id="UP000262583"/>
    </source>
</evidence>
<feature type="compositionally biased region" description="Basic residues" evidence="1">
    <location>
        <begin position="48"/>
        <end position="59"/>
    </location>
</feature>
<evidence type="ECO:0000256" key="1">
    <source>
        <dbReference type="SAM" id="MobiDB-lite"/>
    </source>
</evidence>
<reference evidence="2 3" key="1">
    <citation type="submission" date="2018-05" db="EMBL/GenBank/DDBJ databases">
        <title>A metagenomic window into the 2 km-deep terrestrial subsurface aquifer revealed taxonomically and functionally diverse microbial community comprising novel uncultured bacterial lineages.</title>
        <authorList>
            <person name="Kadnikov V.V."/>
            <person name="Mardanov A.V."/>
            <person name="Beletsky A.V."/>
            <person name="Banks D."/>
            <person name="Pimenov N.V."/>
            <person name="Frank Y.A."/>
            <person name="Karnachuk O.V."/>
            <person name="Ravin N.V."/>
        </authorList>
    </citation>
    <scope>NUCLEOTIDE SEQUENCE [LARGE SCALE GENOMIC DNA]</scope>
    <source>
        <strain evidence="2">BY</strain>
    </source>
</reference>
<protein>
    <submittedName>
        <fullName evidence="2">Uncharacterized protein</fullName>
    </submittedName>
</protein>
<dbReference type="AlphaFoldDB" id="A0A2Z4YA50"/>
<feature type="region of interest" description="Disordered" evidence="1">
    <location>
        <begin position="36"/>
        <end position="59"/>
    </location>
</feature>